<dbReference type="Gene3D" id="3.40.50.2000">
    <property type="entry name" value="Glycogen Phosphorylase B"/>
    <property type="match status" value="2"/>
</dbReference>
<dbReference type="KEGG" id="nik:F5I99_17250"/>
<dbReference type="AlphaFoldDB" id="A0A5J6LHX6"/>
<dbReference type="Pfam" id="PF00534">
    <property type="entry name" value="Glycos_transf_1"/>
    <property type="match status" value="1"/>
</dbReference>
<dbReference type="RefSeq" id="WP_151058181.1">
    <property type="nucleotide sequence ID" value="NZ_CP044222.1"/>
</dbReference>
<reference evidence="3 4" key="1">
    <citation type="submission" date="2019-09" db="EMBL/GenBank/DDBJ databases">
        <title>Nitrincola iocasae sp. nov., a bacterium isolated from the sediment collected at a cold seep field in South China Sea.</title>
        <authorList>
            <person name="Zhang H."/>
            <person name="Wang H."/>
            <person name="Li C."/>
        </authorList>
    </citation>
    <scope>NUCLEOTIDE SEQUENCE [LARGE SCALE GENOMIC DNA]</scope>
    <source>
        <strain evidence="3 4">KXZD1103</strain>
    </source>
</reference>
<evidence type="ECO:0000313" key="4">
    <source>
        <dbReference type="Proteomes" id="UP000325606"/>
    </source>
</evidence>
<dbReference type="InterPro" id="IPR001296">
    <property type="entry name" value="Glyco_trans_1"/>
</dbReference>
<evidence type="ECO:0000313" key="3">
    <source>
        <dbReference type="EMBL" id="QEW08098.1"/>
    </source>
</evidence>
<evidence type="ECO:0000259" key="1">
    <source>
        <dbReference type="Pfam" id="PF00534"/>
    </source>
</evidence>
<dbReference type="EMBL" id="CP044222">
    <property type="protein sequence ID" value="QEW08098.1"/>
    <property type="molecule type" value="Genomic_DNA"/>
</dbReference>
<evidence type="ECO:0000259" key="2">
    <source>
        <dbReference type="Pfam" id="PF13439"/>
    </source>
</evidence>
<proteinExistence type="predicted"/>
<feature type="domain" description="Glycosyltransferase subfamily 4-like N-terminal" evidence="2">
    <location>
        <begin position="20"/>
        <end position="155"/>
    </location>
</feature>
<dbReference type="CDD" id="cd03811">
    <property type="entry name" value="GT4_GT28_WabH-like"/>
    <property type="match status" value="1"/>
</dbReference>
<accession>A0A5J6LHX6</accession>
<dbReference type="InterPro" id="IPR028098">
    <property type="entry name" value="Glyco_trans_4-like_N"/>
</dbReference>
<keyword evidence="4" id="KW-1185">Reference proteome</keyword>
<dbReference type="GO" id="GO:0016757">
    <property type="term" value="F:glycosyltransferase activity"/>
    <property type="evidence" value="ECO:0007669"/>
    <property type="project" value="InterPro"/>
</dbReference>
<dbReference type="GO" id="GO:1901135">
    <property type="term" value="P:carbohydrate derivative metabolic process"/>
    <property type="evidence" value="ECO:0007669"/>
    <property type="project" value="UniProtKB-ARBA"/>
</dbReference>
<sequence length="350" mass="38546">MSSVSELDSIGLVLCSDRKGGLENAFVDMAYALVTLGYKVVALTPANAQFRSMMPELVEFYDYSPKGYWDFFSRFKTRRYIKNNNIKLLVTVNSRATYTIAKSVSGLNIPVLGVSYSYKHKRMQAADHLVVVTQHMKAHFLQHGWPVGDVDVLPCMLRNFPVESIALKPVDDVVKLGFVGRLSPEKGLEDLVEAMSLLIGKGRSLSLTIAGSGDDEQKIHALLAQKGLQQNVFFSGWITDIREWLKNINLIIVPSKEETFGIVVLESMAHGCPVVSTYAPGPSSQIENGVTGWLAETGDVESLASAIETALGQSGTWEQVVDNARASACKYSFENQIPIIKDIIEKIIVK</sequence>
<dbReference type="Proteomes" id="UP000325606">
    <property type="component" value="Chromosome"/>
</dbReference>
<gene>
    <name evidence="3" type="ORF">F5I99_17250</name>
</gene>
<keyword evidence="3" id="KW-0808">Transferase</keyword>
<protein>
    <submittedName>
        <fullName evidence="3">Glycosyltransferase</fullName>
    </submittedName>
</protein>
<name>A0A5J6LHX6_9GAMM</name>
<dbReference type="Pfam" id="PF13439">
    <property type="entry name" value="Glyco_transf_4"/>
    <property type="match status" value="1"/>
</dbReference>
<dbReference type="PANTHER" id="PTHR12526">
    <property type="entry name" value="GLYCOSYLTRANSFERASE"/>
    <property type="match status" value="1"/>
</dbReference>
<organism evidence="3 4">
    <name type="scientific">Nitrincola iocasae</name>
    <dbReference type="NCBI Taxonomy" id="2614693"/>
    <lineage>
        <taxon>Bacteria</taxon>
        <taxon>Pseudomonadati</taxon>
        <taxon>Pseudomonadota</taxon>
        <taxon>Gammaproteobacteria</taxon>
        <taxon>Oceanospirillales</taxon>
        <taxon>Oceanospirillaceae</taxon>
        <taxon>Nitrincola</taxon>
    </lineage>
</organism>
<feature type="domain" description="Glycosyl transferase family 1" evidence="1">
    <location>
        <begin position="173"/>
        <end position="325"/>
    </location>
</feature>
<dbReference type="SUPFAM" id="SSF53756">
    <property type="entry name" value="UDP-Glycosyltransferase/glycogen phosphorylase"/>
    <property type="match status" value="1"/>
</dbReference>